<keyword evidence="1" id="KW-0812">Transmembrane</keyword>
<evidence type="ECO:0000256" key="1">
    <source>
        <dbReference type="SAM" id="Phobius"/>
    </source>
</evidence>
<evidence type="ECO:0000313" key="2">
    <source>
        <dbReference type="EMBL" id="EBM3646678.1"/>
    </source>
</evidence>
<keyword evidence="1" id="KW-0472">Membrane</keyword>
<gene>
    <name evidence="2" type="ORF">DXW22_15315</name>
</gene>
<organism evidence="2">
    <name type="scientific">Salmonella enterica</name>
    <name type="common">Salmonella choleraesuis</name>
    <dbReference type="NCBI Taxonomy" id="28901"/>
    <lineage>
        <taxon>Bacteria</taxon>
        <taxon>Pseudomonadati</taxon>
        <taxon>Pseudomonadota</taxon>
        <taxon>Gammaproteobacteria</taxon>
        <taxon>Enterobacterales</taxon>
        <taxon>Enterobacteriaceae</taxon>
        <taxon>Salmonella</taxon>
    </lineage>
</organism>
<comment type="caution">
    <text evidence="2">The sequence shown here is derived from an EMBL/GenBank/DDBJ whole genome shotgun (WGS) entry which is preliminary data.</text>
</comment>
<sequence>MTLPLLRVCCLSLARILFLWPTLLTGGVVLVMVFLLLNQNSVASRVDYYTYEAARWRNAPEGSLMVQRCTDAVADSSAFPVAPLSRGEWRVIAPGETDCHEVAESFEQAAENDFRGLRLLVTLVLMISFFLELLIKFRGVRENGYRGAVAHVRMANGGTRIIREGDDE</sequence>
<accession>A0A5T5YG70</accession>
<protein>
    <submittedName>
        <fullName evidence="2">Uncharacterized protein</fullName>
    </submittedName>
</protein>
<feature type="transmembrane region" description="Helical" evidence="1">
    <location>
        <begin position="116"/>
        <end position="135"/>
    </location>
</feature>
<dbReference type="AlphaFoldDB" id="A0A5T5YG70"/>
<dbReference type="EMBL" id="AAGCHW010000040">
    <property type="protein sequence ID" value="EBM3646678.1"/>
    <property type="molecule type" value="Genomic_DNA"/>
</dbReference>
<reference evidence="2" key="1">
    <citation type="submission" date="2018-08" db="EMBL/GenBank/DDBJ databases">
        <authorList>
            <consortium name="PulseNet: The National Subtyping Network for Foodborne Disease Surveillance"/>
            <person name="Tarr C.L."/>
            <person name="Trees E."/>
            <person name="Katz L.S."/>
            <person name="Carleton-Romer H.A."/>
            <person name="Stroika S."/>
            <person name="Kucerova Z."/>
            <person name="Roache K.F."/>
            <person name="Sabol A.L."/>
            <person name="Besser J."/>
            <person name="Gerner-Smidt P."/>
        </authorList>
    </citation>
    <scope>NUCLEOTIDE SEQUENCE</scope>
    <source>
        <strain evidence="2">PNUSAS048855</strain>
    </source>
</reference>
<feature type="transmembrane region" description="Helical" evidence="1">
    <location>
        <begin position="12"/>
        <end position="37"/>
    </location>
</feature>
<keyword evidence="1" id="KW-1133">Transmembrane helix</keyword>
<name>A0A5T5YG70_SALER</name>
<proteinExistence type="predicted"/>